<comment type="caution">
    <text evidence="2">The sequence shown here is derived from an EMBL/GenBank/DDBJ whole genome shotgun (WGS) entry which is preliminary data.</text>
</comment>
<dbReference type="EMBL" id="JAJHVV010000009">
    <property type="protein sequence ID" value="MCK6264531.1"/>
    <property type="molecule type" value="Genomic_DNA"/>
</dbReference>
<reference evidence="2" key="1">
    <citation type="submission" date="2021-11" db="EMBL/GenBank/DDBJ databases">
        <title>Vibrio ZSDE26 sp. nov. and Vibrio ZSDZ34 sp. nov., isolated from coastal seawater in Qingdao.</title>
        <authorList>
            <person name="Zhang P."/>
        </authorList>
    </citation>
    <scope>NUCLEOTIDE SEQUENCE</scope>
    <source>
        <strain evidence="2">ZSDE26</strain>
    </source>
</reference>
<organism evidence="2 3">
    <name type="scientific">Vibrio amylolyticus</name>
    <dbReference type="NCBI Taxonomy" id="2847292"/>
    <lineage>
        <taxon>Bacteria</taxon>
        <taxon>Pseudomonadati</taxon>
        <taxon>Pseudomonadota</taxon>
        <taxon>Gammaproteobacteria</taxon>
        <taxon>Vibrionales</taxon>
        <taxon>Vibrionaceae</taxon>
        <taxon>Vibrio</taxon>
    </lineage>
</organism>
<keyword evidence="3" id="KW-1185">Reference proteome</keyword>
<evidence type="ECO:0000313" key="3">
    <source>
        <dbReference type="Proteomes" id="UP001139559"/>
    </source>
</evidence>
<dbReference type="RefSeq" id="WP_248009617.1">
    <property type="nucleotide sequence ID" value="NZ_JAJHVV010000009.1"/>
</dbReference>
<accession>A0A9X2BI20</accession>
<dbReference type="Proteomes" id="UP001139559">
    <property type="component" value="Unassembled WGS sequence"/>
</dbReference>
<keyword evidence="1" id="KW-1133">Transmembrane helix</keyword>
<gene>
    <name evidence="2" type="ORF">KP803_14720</name>
</gene>
<keyword evidence="1" id="KW-0472">Membrane</keyword>
<sequence length="416" mass="44864">MRLKILKRRIKDTLFGKTSNTAMDVQLLEMADARMGAMYMLANTDMNKVSAFSNGHLFDNFVIGAEPLSDLKSVSMGLLNKTDAMAKLQQSKVGKSVGKAVTVVGEATSAVIAKVKQIISEFFRMLVSKVKMVYGDALYGAEWFAEFGTWLTAEFAGNFSSFIPGWGYVQSASDIYSGVKQAAFKSRDLVTQYYAGRGVELLGGHPSIIANALARHSASGLLGGLKNAAVGVTKIGLEAAGDAFAGAGVLVSVISGLFERIVKLVDYMVQRSLVGKVLKRAKTEWVNKDSMSSLVKDHKRFSEWFQSAVITTPIIAALVMGSGFVAHPYKFIQLLTPNLTVVSQGEFDKGVIYIEKLKSLSTGYVQEYIDGYSVSFTSSDGVVNARLKELSEGKGILDGYEVSVSNAAPPLTRSSV</sequence>
<dbReference type="AlphaFoldDB" id="A0A9X2BI20"/>
<evidence type="ECO:0000256" key="1">
    <source>
        <dbReference type="SAM" id="Phobius"/>
    </source>
</evidence>
<proteinExistence type="predicted"/>
<protein>
    <submittedName>
        <fullName evidence="2">Uncharacterized protein</fullName>
    </submittedName>
</protein>
<keyword evidence="1" id="KW-0812">Transmembrane</keyword>
<feature type="transmembrane region" description="Helical" evidence="1">
    <location>
        <begin position="304"/>
        <end position="326"/>
    </location>
</feature>
<evidence type="ECO:0000313" key="2">
    <source>
        <dbReference type="EMBL" id="MCK6264531.1"/>
    </source>
</evidence>
<name>A0A9X2BI20_9VIBR</name>